<comment type="subcellular location">
    <subcellularLocation>
        <location evidence="1">Cell membrane</location>
        <topology evidence="1">Multi-pass membrane protein</topology>
    </subcellularLocation>
</comment>
<keyword evidence="9" id="KW-1185">Reference proteome</keyword>
<feature type="transmembrane region" description="Helical" evidence="6">
    <location>
        <begin position="313"/>
        <end position="334"/>
    </location>
</feature>
<reference evidence="8" key="1">
    <citation type="submission" date="2016-01" db="EMBL/GenBank/DDBJ databases">
        <authorList>
            <person name="Peeters C."/>
        </authorList>
    </citation>
    <scope>NUCLEOTIDE SEQUENCE [LARGE SCALE GENOMIC DNA]</scope>
    <source>
        <strain evidence="8">LMG 29318</strain>
    </source>
</reference>
<dbReference type="Proteomes" id="UP000054870">
    <property type="component" value="Unassembled WGS sequence"/>
</dbReference>
<evidence type="ECO:0000256" key="6">
    <source>
        <dbReference type="SAM" id="Phobius"/>
    </source>
</evidence>
<feature type="transmembrane region" description="Helical" evidence="6">
    <location>
        <begin position="201"/>
        <end position="221"/>
    </location>
</feature>
<organism evidence="8 9">
    <name type="scientific">Caballeronia catudaia</name>
    <dbReference type="NCBI Taxonomy" id="1777136"/>
    <lineage>
        <taxon>Bacteria</taxon>
        <taxon>Pseudomonadati</taxon>
        <taxon>Pseudomonadota</taxon>
        <taxon>Betaproteobacteria</taxon>
        <taxon>Burkholderiales</taxon>
        <taxon>Burkholderiaceae</taxon>
        <taxon>Caballeronia</taxon>
    </lineage>
</organism>
<evidence type="ECO:0000313" key="9">
    <source>
        <dbReference type="Proteomes" id="UP000054870"/>
    </source>
</evidence>
<keyword evidence="3 6" id="KW-0812">Transmembrane</keyword>
<keyword evidence="5 6" id="KW-0472">Membrane</keyword>
<accession>A0A158A5S9</accession>
<feature type="transmembrane region" description="Helical" evidence="6">
    <location>
        <begin position="90"/>
        <end position="109"/>
    </location>
</feature>
<feature type="transmembrane region" description="Helical" evidence="6">
    <location>
        <begin position="241"/>
        <end position="260"/>
    </location>
</feature>
<feature type="transmembrane region" description="Helical" evidence="6">
    <location>
        <begin position="42"/>
        <end position="69"/>
    </location>
</feature>
<sequence>MFDAVLRRARSFRLRKFFYDLPFSNARSRLEPSRTMNDDPLWFAQTAFAALADLSFACALGALVLNAWLSREQAFAPVSPARNSWRRASRGGLAAALALTLCNFVSLWLQSAAMSGAPVMQAGASLWLVATGTHAGVGWSVALAGSVLLLLAAASGGALSASRIGSAILAALIVAAGKSAIGHAADAGAFSLAEGVQTLHLLATAVWGGIVIAGAFVLPALDTSVARAFLIRIVARMSRTAAIAVAFVLLTGMCNAWRGIGGSFAVLGASTWGHALIVKIVLAAMALAFGALNRWSALPRLQRSASTMDAHTVINVMRIEAVMMAGVFVAAAVLSHSVPGSALAG</sequence>
<evidence type="ECO:0000256" key="3">
    <source>
        <dbReference type="ARBA" id="ARBA00022692"/>
    </source>
</evidence>
<feature type="domain" description="Copper resistance protein D" evidence="7">
    <location>
        <begin position="232"/>
        <end position="334"/>
    </location>
</feature>
<evidence type="ECO:0000256" key="2">
    <source>
        <dbReference type="ARBA" id="ARBA00022475"/>
    </source>
</evidence>
<keyword evidence="4 6" id="KW-1133">Transmembrane helix</keyword>
<keyword evidence="2" id="KW-1003">Cell membrane</keyword>
<dbReference type="InterPro" id="IPR032694">
    <property type="entry name" value="CopC/D"/>
</dbReference>
<evidence type="ECO:0000256" key="1">
    <source>
        <dbReference type="ARBA" id="ARBA00004651"/>
    </source>
</evidence>
<dbReference type="Pfam" id="PF05425">
    <property type="entry name" value="CopD"/>
    <property type="match status" value="1"/>
</dbReference>
<feature type="transmembrane region" description="Helical" evidence="6">
    <location>
        <begin position="272"/>
        <end position="292"/>
    </location>
</feature>
<evidence type="ECO:0000313" key="8">
    <source>
        <dbReference type="EMBL" id="SAK53201.1"/>
    </source>
</evidence>
<protein>
    <submittedName>
        <fullName evidence="8">Copper resistance D domain-containing protein</fullName>
    </submittedName>
</protein>
<name>A0A158A5S9_9BURK</name>
<dbReference type="PANTHER" id="PTHR34820:SF4">
    <property type="entry name" value="INNER MEMBRANE PROTEIN YEBZ"/>
    <property type="match status" value="1"/>
</dbReference>
<dbReference type="AlphaFoldDB" id="A0A158A5S9"/>
<feature type="transmembrane region" description="Helical" evidence="6">
    <location>
        <begin position="129"/>
        <end position="152"/>
    </location>
</feature>
<proteinExistence type="predicted"/>
<evidence type="ECO:0000259" key="7">
    <source>
        <dbReference type="Pfam" id="PF05425"/>
    </source>
</evidence>
<dbReference type="InterPro" id="IPR008457">
    <property type="entry name" value="Cu-R_CopD_dom"/>
</dbReference>
<gene>
    <name evidence="8" type="ORF">AWB75_01801</name>
</gene>
<comment type="caution">
    <text evidence="8">The sequence shown here is derived from an EMBL/GenBank/DDBJ whole genome shotgun (WGS) entry which is preliminary data.</text>
</comment>
<evidence type="ECO:0000256" key="4">
    <source>
        <dbReference type="ARBA" id="ARBA00022989"/>
    </source>
</evidence>
<dbReference type="EMBL" id="FCOF02000006">
    <property type="protein sequence ID" value="SAK53201.1"/>
    <property type="molecule type" value="Genomic_DNA"/>
</dbReference>
<feature type="transmembrane region" description="Helical" evidence="6">
    <location>
        <begin position="164"/>
        <end position="181"/>
    </location>
</feature>
<dbReference type="GO" id="GO:0005886">
    <property type="term" value="C:plasma membrane"/>
    <property type="evidence" value="ECO:0007669"/>
    <property type="project" value="UniProtKB-SubCell"/>
</dbReference>
<evidence type="ECO:0000256" key="5">
    <source>
        <dbReference type="ARBA" id="ARBA00023136"/>
    </source>
</evidence>
<dbReference type="GO" id="GO:0006825">
    <property type="term" value="P:copper ion transport"/>
    <property type="evidence" value="ECO:0007669"/>
    <property type="project" value="InterPro"/>
</dbReference>
<dbReference type="PANTHER" id="PTHR34820">
    <property type="entry name" value="INNER MEMBRANE PROTEIN YEBZ"/>
    <property type="match status" value="1"/>
</dbReference>